<dbReference type="GO" id="GO:0006302">
    <property type="term" value="P:double-strand break repair"/>
    <property type="evidence" value="ECO:0007669"/>
    <property type="project" value="TreeGrafter"/>
</dbReference>
<feature type="region of interest" description="Disordered" evidence="1">
    <location>
        <begin position="253"/>
        <end position="339"/>
    </location>
</feature>
<dbReference type="PANTHER" id="PTHR28535:SF1">
    <property type="entry name" value="PROTEIN ZGRF1"/>
    <property type="match status" value="1"/>
</dbReference>
<feature type="compositionally biased region" description="Polar residues" evidence="1">
    <location>
        <begin position="253"/>
        <end position="265"/>
    </location>
</feature>
<dbReference type="InterPro" id="IPR018838">
    <property type="entry name" value="ZGRF1-like_N"/>
</dbReference>
<comment type="caution">
    <text evidence="3">The sequence shown here is derived from an EMBL/GenBank/DDBJ whole genome shotgun (WGS) entry which is preliminary data.</text>
</comment>
<accession>A0A835DU16</accession>
<evidence type="ECO:0000313" key="4">
    <source>
        <dbReference type="Proteomes" id="UP000636709"/>
    </source>
</evidence>
<dbReference type="GO" id="GO:0005634">
    <property type="term" value="C:nucleus"/>
    <property type="evidence" value="ECO:0007669"/>
    <property type="project" value="TreeGrafter"/>
</dbReference>
<name>A0A835DU16_9POAL</name>
<dbReference type="AlphaFoldDB" id="A0A835DU16"/>
<feature type="compositionally biased region" description="Polar residues" evidence="1">
    <location>
        <begin position="232"/>
        <end position="243"/>
    </location>
</feature>
<dbReference type="InterPro" id="IPR052800">
    <property type="entry name" value="DNA_Repair_Helicase_ZGRF1"/>
</dbReference>
<organism evidence="3 4">
    <name type="scientific">Digitaria exilis</name>
    <dbReference type="NCBI Taxonomy" id="1010633"/>
    <lineage>
        <taxon>Eukaryota</taxon>
        <taxon>Viridiplantae</taxon>
        <taxon>Streptophyta</taxon>
        <taxon>Embryophyta</taxon>
        <taxon>Tracheophyta</taxon>
        <taxon>Spermatophyta</taxon>
        <taxon>Magnoliopsida</taxon>
        <taxon>Liliopsida</taxon>
        <taxon>Poales</taxon>
        <taxon>Poaceae</taxon>
        <taxon>PACMAD clade</taxon>
        <taxon>Panicoideae</taxon>
        <taxon>Panicodae</taxon>
        <taxon>Paniceae</taxon>
        <taxon>Anthephorinae</taxon>
        <taxon>Digitaria</taxon>
    </lineage>
</organism>
<reference evidence="3" key="1">
    <citation type="submission" date="2020-07" db="EMBL/GenBank/DDBJ databases">
        <title>Genome sequence and genetic diversity analysis of an under-domesticated orphan crop, white fonio (Digitaria exilis).</title>
        <authorList>
            <person name="Bennetzen J.L."/>
            <person name="Chen S."/>
            <person name="Ma X."/>
            <person name="Wang X."/>
            <person name="Yssel A.E.J."/>
            <person name="Chaluvadi S.R."/>
            <person name="Johnson M."/>
            <person name="Gangashetty P."/>
            <person name="Hamidou F."/>
            <person name="Sanogo M.D."/>
            <person name="Zwaenepoel A."/>
            <person name="Wallace J."/>
            <person name="Van De Peer Y."/>
            <person name="Van Deynze A."/>
        </authorList>
    </citation>
    <scope>NUCLEOTIDE SEQUENCE</scope>
    <source>
        <tissue evidence="3">Leaves</tissue>
    </source>
</reference>
<feature type="domain" description="5'-3' DNA helicase ZGRF1-like N-terminal" evidence="2">
    <location>
        <begin position="8"/>
        <end position="45"/>
    </location>
</feature>
<evidence type="ECO:0000259" key="2">
    <source>
        <dbReference type="Pfam" id="PF10382"/>
    </source>
</evidence>
<evidence type="ECO:0000313" key="3">
    <source>
        <dbReference type="EMBL" id="KAF8648073.1"/>
    </source>
</evidence>
<feature type="compositionally biased region" description="Basic and acidic residues" evidence="1">
    <location>
        <begin position="266"/>
        <end position="295"/>
    </location>
</feature>
<dbReference type="Proteomes" id="UP000636709">
    <property type="component" value="Unassembled WGS sequence"/>
</dbReference>
<feature type="region of interest" description="Disordered" evidence="1">
    <location>
        <begin position="61"/>
        <end position="132"/>
    </location>
</feature>
<feature type="compositionally biased region" description="Low complexity" evidence="1">
    <location>
        <begin position="380"/>
        <end position="396"/>
    </location>
</feature>
<feature type="domain" description="5'-3' DNA helicase ZGRF1-like N-terminal" evidence="2">
    <location>
        <begin position="143"/>
        <end position="218"/>
    </location>
</feature>
<gene>
    <name evidence="3" type="ORF">HU200_065111</name>
</gene>
<sequence length="579" mass="61730">MEAEPPQRWAATYTKQVKQKRKAYQDGALLLYPASGRLVLLDDAGGNPRVQAHLVDVGEPEDAPARYTSSSASASASAAAGSRTARRGGGARTRPPSSGRVFQPRVSRAFVNPSKSHGCGGGDDGEAAGSGGVEVADSRFQGEWTALYTAQLTQKAKKYHDGFVRLVQAGPHVKQIVLLDEDGQVLGSRHLKSGESIESGKKCHFPNYLIDICEEINQNMGGQHTSKESMVHTGSKNGETPSNKMGLGALNFDNTNSEVTASSGKTEPDKGAAGRPGRFMEEDSVHSDLQKRKSDCNANGGSGYRDSTFDIHRGSASNSLPDFGKSTSSRNDHLDRKSGCSNISIRTEVGKSNFGNMDNSLRTASQILSVMKPPSEARISQGSQSVQAQSLASSEARITSDGSCRKNSVFDDSNRKFDGNGTSGMSHFATQLRTSVQSCLNLETLPRKNSASAYNWNESSVNSHQTYSHQSVMRPAVESQELTMLDIPASDMSNAKGQKLGSSSQQTGSYGGAESCFKLGTDPGLQEDKCGSANQLSTQNCIADGKCDGPTSTSAYTLTCKDPRIQELIDDCPSFDLGF</sequence>
<dbReference type="OrthoDB" id="6513042at2759"/>
<dbReference type="PANTHER" id="PTHR28535">
    <property type="entry name" value="ZINC FINGER GRF-TYPE CONTAINING 1"/>
    <property type="match status" value="1"/>
</dbReference>
<feature type="compositionally biased region" description="Polar residues" evidence="1">
    <location>
        <begin position="315"/>
        <end position="329"/>
    </location>
</feature>
<feature type="region of interest" description="Disordered" evidence="1">
    <location>
        <begin position="224"/>
        <end position="243"/>
    </location>
</feature>
<feature type="region of interest" description="Disordered" evidence="1">
    <location>
        <begin position="375"/>
        <end position="415"/>
    </location>
</feature>
<dbReference type="EMBL" id="JACEFO010002821">
    <property type="protein sequence ID" value="KAF8648073.1"/>
    <property type="molecule type" value="Genomic_DNA"/>
</dbReference>
<protein>
    <recommendedName>
        <fullName evidence="2">5'-3' DNA helicase ZGRF1-like N-terminal domain-containing protein</fullName>
    </recommendedName>
</protein>
<evidence type="ECO:0000256" key="1">
    <source>
        <dbReference type="SAM" id="MobiDB-lite"/>
    </source>
</evidence>
<feature type="compositionally biased region" description="Gly residues" evidence="1">
    <location>
        <begin position="118"/>
        <end position="132"/>
    </location>
</feature>
<feature type="compositionally biased region" description="Low complexity" evidence="1">
    <location>
        <begin position="65"/>
        <end position="83"/>
    </location>
</feature>
<dbReference type="Pfam" id="PF10382">
    <property type="entry name" value="ZGRF1-like_N"/>
    <property type="match status" value="2"/>
</dbReference>
<dbReference type="GO" id="GO:0035861">
    <property type="term" value="C:site of double-strand break"/>
    <property type="evidence" value="ECO:0007669"/>
    <property type="project" value="TreeGrafter"/>
</dbReference>
<proteinExistence type="predicted"/>
<keyword evidence="4" id="KW-1185">Reference proteome</keyword>